<gene>
    <name evidence="1" type="ORF">METZ01_LOCUS394172</name>
</gene>
<dbReference type="EMBL" id="UINC01149073">
    <property type="protein sequence ID" value="SVD41318.1"/>
    <property type="molecule type" value="Genomic_DNA"/>
</dbReference>
<feature type="non-terminal residue" evidence="1">
    <location>
        <position position="45"/>
    </location>
</feature>
<dbReference type="InterPro" id="IPR040442">
    <property type="entry name" value="Pyrv_kinase-like_dom_sf"/>
</dbReference>
<protein>
    <recommendedName>
        <fullName evidence="2">HpcH/HpaI aldolase/citrate lyase domain-containing protein</fullName>
    </recommendedName>
</protein>
<dbReference type="Gene3D" id="3.20.20.60">
    <property type="entry name" value="Phosphoenolpyruvate-binding domains"/>
    <property type="match status" value="1"/>
</dbReference>
<reference evidence="1" key="1">
    <citation type="submission" date="2018-05" db="EMBL/GenBank/DDBJ databases">
        <authorList>
            <person name="Lanie J.A."/>
            <person name="Ng W.-L."/>
            <person name="Kazmierczak K.M."/>
            <person name="Andrzejewski T.M."/>
            <person name="Davidsen T.M."/>
            <person name="Wayne K.J."/>
            <person name="Tettelin H."/>
            <person name="Glass J.I."/>
            <person name="Rusch D."/>
            <person name="Podicherti R."/>
            <person name="Tsui H.-C.T."/>
            <person name="Winkler M.E."/>
        </authorList>
    </citation>
    <scope>NUCLEOTIDE SEQUENCE</scope>
</reference>
<dbReference type="InterPro" id="IPR015813">
    <property type="entry name" value="Pyrv/PenolPyrv_kinase-like_dom"/>
</dbReference>
<dbReference type="GO" id="GO:0003824">
    <property type="term" value="F:catalytic activity"/>
    <property type="evidence" value="ECO:0007669"/>
    <property type="project" value="InterPro"/>
</dbReference>
<dbReference type="AlphaFoldDB" id="A0A382V5Z1"/>
<proteinExistence type="predicted"/>
<evidence type="ECO:0000313" key="1">
    <source>
        <dbReference type="EMBL" id="SVD41318.1"/>
    </source>
</evidence>
<dbReference type="SUPFAM" id="SSF51621">
    <property type="entry name" value="Phosphoenolpyruvate/pyruvate domain"/>
    <property type="match status" value="1"/>
</dbReference>
<organism evidence="1">
    <name type="scientific">marine metagenome</name>
    <dbReference type="NCBI Taxonomy" id="408172"/>
    <lineage>
        <taxon>unclassified sequences</taxon>
        <taxon>metagenomes</taxon>
        <taxon>ecological metagenomes</taxon>
    </lineage>
</organism>
<name>A0A382V5Z1_9ZZZZ</name>
<accession>A0A382V5Z1</accession>
<sequence>MQENIVKTKLRKGESVVGAFCNIESPAIVEILGILGYDFVIIDAE</sequence>
<evidence type="ECO:0008006" key="2">
    <source>
        <dbReference type="Google" id="ProtNLM"/>
    </source>
</evidence>